<protein>
    <submittedName>
        <fullName evidence="4">Nephrocystin-3</fullName>
    </submittedName>
</protein>
<dbReference type="SMART" id="SM00028">
    <property type="entry name" value="TPR"/>
    <property type="match status" value="13"/>
</dbReference>
<keyword evidence="1" id="KW-0677">Repeat</keyword>
<dbReference type="Pfam" id="PF05729">
    <property type="entry name" value="NACHT"/>
    <property type="match status" value="1"/>
</dbReference>
<dbReference type="AlphaFoldDB" id="A0A7D9DWU9"/>
<dbReference type="OrthoDB" id="5989885at2759"/>
<dbReference type="Gene3D" id="1.25.40.10">
    <property type="entry name" value="Tetratricopeptide repeat domain"/>
    <property type="match status" value="5"/>
</dbReference>
<evidence type="ECO:0000256" key="2">
    <source>
        <dbReference type="ARBA" id="ARBA00022803"/>
    </source>
</evidence>
<dbReference type="PROSITE" id="PS50293">
    <property type="entry name" value="TPR_REGION"/>
    <property type="match status" value="1"/>
</dbReference>
<dbReference type="InterPro" id="IPR011990">
    <property type="entry name" value="TPR-like_helical_dom_sf"/>
</dbReference>
<evidence type="ECO:0000313" key="5">
    <source>
        <dbReference type="Proteomes" id="UP001152795"/>
    </source>
</evidence>
<comment type="caution">
    <text evidence="4">The sequence shown here is derived from an EMBL/GenBank/DDBJ whole genome shotgun (WGS) entry which is preliminary data.</text>
</comment>
<dbReference type="InterPro" id="IPR007111">
    <property type="entry name" value="NACHT_NTPase"/>
</dbReference>
<dbReference type="PANTHER" id="PTHR45641:SF1">
    <property type="entry name" value="AAA+ ATPASE DOMAIN-CONTAINING PROTEIN"/>
    <property type="match status" value="1"/>
</dbReference>
<keyword evidence="2" id="KW-0802">TPR repeat</keyword>
<feature type="domain" description="NACHT" evidence="3">
    <location>
        <begin position="25"/>
        <end position="182"/>
    </location>
</feature>
<evidence type="ECO:0000313" key="4">
    <source>
        <dbReference type="EMBL" id="CAB3995377.1"/>
    </source>
</evidence>
<dbReference type="Gene3D" id="3.40.50.300">
    <property type="entry name" value="P-loop containing nucleotide triphosphate hydrolases"/>
    <property type="match status" value="1"/>
</dbReference>
<evidence type="ECO:0000259" key="3">
    <source>
        <dbReference type="Pfam" id="PF05729"/>
    </source>
</evidence>
<evidence type="ECO:0000256" key="1">
    <source>
        <dbReference type="ARBA" id="ARBA00022737"/>
    </source>
</evidence>
<proteinExistence type="predicted"/>
<dbReference type="SUPFAM" id="SSF48452">
    <property type="entry name" value="TPR-like"/>
    <property type="match status" value="4"/>
</dbReference>
<dbReference type="EMBL" id="CACRXK020002652">
    <property type="protein sequence ID" value="CAB3995377.1"/>
    <property type="molecule type" value="Genomic_DNA"/>
</dbReference>
<dbReference type="CDD" id="cd00009">
    <property type="entry name" value="AAA"/>
    <property type="match status" value="1"/>
</dbReference>
<gene>
    <name evidence="4" type="ORF">PACLA_8A047571</name>
</gene>
<dbReference type="InterPro" id="IPR027417">
    <property type="entry name" value="P-loop_NTPase"/>
</dbReference>
<organism evidence="4 5">
    <name type="scientific">Paramuricea clavata</name>
    <name type="common">Red gorgonian</name>
    <name type="synonym">Violescent sea-whip</name>
    <dbReference type="NCBI Taxonomy" id="317549"/>
    <lineage>
        <taxon>Eukaryota</taxon>
        <taxon>Metazoa</taxon>
        <taxon>Cnidaria</taxon>
        <taxon>Anthozoa</taxon>
        <taxon>Octocorallia</taxon>
        <taxon>Malacalcyonacea</taxon>
        <taxon>Plexauridae</taxon>
        <taxon>Paramuricea</taxon>
    </lineage>
</organism>
<dbReference type="SUPFAM" id="SSF52540">
    <property type="entry name" value="P-loop containing nucleoside triphosphate hydrolases"/>
    <property type="match status" value="1"/>
</dbReference>
<dbReference type="InterPro" id="IPR019734">
    <property type="entry name" value="TPR_rpt"/>
</dbReference>
<sequence>MVPYFIGRQQECEQISRVLTSTSARLVSVSGPPGFGKTSLAIAVGHQLRQLGLPVYFLSLRSVKTMEELISDLLNTFAHTSSDVTGQGRSKLCGLLSAIPSNICIILDNADDLFASSGETSQDVLDLLEKIFSHCKNVSFLLSTRTSLQSVLGRKFGAHVSLGVASLDRKSAQMLVQKLFSAADESECCRVAEVCGDVPLAIKLLCGQIVDEKESISQFLDHFSRSSTPVVKLLDDPDAPNDQRLNVLFESYFKRLSREEQEAFVCLSVFVSEVFDEQAAVTVIGGDEDTAKKTLLRLKRKYLVEGNSSESVLFSFHPLIKSFSSERAAGMKEIAREAERRFLRYYVQLFKDLNNQFLAGNSLLAFHDFEFNKENMVHSLCEGLQNEAVCDAIFDVLSDVDLFLDTIFYFEHYWMLQKIYDFAIAKARVRSKFRAVHQLLIAKAFSQIAFYDGATLALLKEAEEIEKQNPLLISEAVVGKRMCYVGIHLLICKAEAKAKGGETLEKGISLLSSENTVLKVLCSQILALITLHADKSSYYWNIVLTECADKPTLYAFVKAIQEGDCADEKENENPKALSQPLILALTLLIYHIAKNNDMEEVIYKLGLPISQLKKKIEAEAHNDRLYLPLLFIDESTLAKVKMDQESPAAMQFALDNFIGEYGRLNSHTAARYYNIGNILLRQNDYDAALTCHYEALDIRLKLYGHNHADTANSYYQIGRAQLEKKNYKSALQSFEQVLDIRQNLYGKVHPDVSFACNHIGVTKYHLKEYDSALHWHRQALDISVALNGKEHRDSASSYYSIAQCQYEMQDYDSALASHQQALDIRLKLYGHNHADTANSYYQIGRPQLEKKDYKSALQSFEQALDIRQNLYGKVHPDVSFACNHIGVTKYHLKEYDSALHWHRQALDINVALNGKEHRDSASSYYSIAQCQYEMQDYDSALASHQQALDIRLKLYGHNHADTANSYYQIGRPQLEKKDYKSALQSFEQALNIRQNLYGKVHPDVSFACNHIGVTKYRLKEYDSALHWHRQALDIRVALYGKEHASSASSYFRIAQCQYEMQDYDSALESHQQALDIRLKLYGHNHADTAESYYQIGRAQLEKGDYKSALQSFEQALDIRQNLHGKVHPDVSFACNQIGMTKYCLKEYDSALHWHQQVLDISVALYGKEHPDSATSYHCIAQCQCKMQDYDSALESCQQALDIRLKLFGQNSEATSDCYDQLEFIRSRKKVCQSSLDLQSKNS</sequence>
<dbReference type="Pfam" id="PF13424">
    <property type="entry name" value="TPR_12"/>
    <property type="match status" value="5"/>
</dbReference>
<reference evidence="4" key="1">
    <citation type="submission" date="2020-04" db="EMBL/GenBank/DDBJ databases">
        <authorList>
            <person name="Alioto T."/>
            <person name="Alioto T."/>
            <person name="Gomez Garrido J."/>
        </authorList>
    </citation>
    <scope>NUCLEOTIDE SEQUENCE</scope>
    <source>
        <strain evidence="4">A484AB</strain>
    </source>
</reference>
<dbReference type="Proteomes" id="UP001152795">
    <property type="component" value="Unassembled WGS sequence"/>
</dbReference>
<dbReference type="PROSITE" id="PS50005">
    <property type="entry name" value="TPR"/>
    <property type="match status" value="6"/>
</dbReference>
<name>A0A7D9DWU9_PARCT</name>
<accession>A0A7D9DWU9</accession>
<dbReference type="PANTHER" id="PTHR45641">
    <property type="entry name" value="TETRATRICOPEPTIDE REPEAT PROTEIN (AFU_ORTHOLOGUE AFUA_6G03870)"/>
    <property type="match status" value="1"/>
</dbReference>
<dbReference type="Pfam" id="PF13374">
    <property type="entry name" value="TPR_10"/>
    <property type="match status" value="3"/>
</dbReference>
<keyword evidence="5" id="KW-1185">Reference proteome</keyword>